<gene>
    <name evidence="3" type="ORF">ADEAN_000099500</name>
</gene>
<feature type="domain" description="Symplekin C-terminal" evidence="2">
    <location>
        <begin position="1072"/>
        <end position="1216"/>
    </location>
</feature>
<keyword evidence="4" id="KW-1185">Reference proteome</keyword>
<dbReference type="AlphaFoldDB" id="A0A7G2C6H4"/>
<feature type="region of interest" description="Disordered" evidence="1">
    <location>
        <begin position="346"/>
        <end position="365"/>
    </location>
</feature>
<dbReference type="Proteomes" id="UP000515908">
    <property type="component" value="Chromosome 02"/>
</dbReference>
<name>A0A7G2C6H4_9TRYP</name>
<reference evidence="3 4" key="1">
    <citation type="submission" date="2020-08" db="EMBL/GenBank/DDBJ databases">
        <authorList>
            <person name="Newling K."/>
            <person name="Davey J."/>
            <person name="Forrester S."/>
        </authorList>
    </citation>
    <scope>NUCLEOTIDE SEQUENCE [LARGE SCALE GENOMIC DNA]</scope>
    <source>
        <strain evidence="4">Crithidia deanei Carvalho (ATCC PRA-265)</strain>
    </source>
</reference>
<organism evidence="3 4">
    <name type="scientific">Angomonas deanei</name>
    <dbReference type="NCBI Taxonomy" id="59799"/>
    <lineage>
        <taxon>Eukaryota</taxon>
        <taxon>Discoba</taxon>
        <taxon>Euglenozoa</taxon>
        <taxon>Kinetoplastea</taxon>
        <taxon>Metakinetoplastina</taxon>
        <taxon>Trypanosomatida</taxon>
        <taxon>Trypanosomatidae</taxon>
        <taxon>Strigomonadinae</taxon>
        <taxon>Angomonas</taxon>
    </lineage>
</organism>
<dbReference type="SUPFAM" id="SSF48371">
    <property type="entry name" value="ARM repeat"/>
    <property type="match status" value="1"/>
</dbReference>
<evidence type="ECO:0000259" key="2">
    <source>
        <dbReference type="Pfam" id="PF12295"/>
    </source>
</evidence>
<evidence type="ECO:0000256" key="1">
    <source>
        <dbReference type="SAM" id="MobiDB-lite"/>
    </source>
</evidence>
<dbReference type="Pfam" id="PF12295">
    <property type="entry name" value="Symplekin_C"/>
    <property type="match status" value="1"/>
</dbReference>
<dbReference type="PANTHER" id="PTHR15245:SF20">
    <property type="entry name" value="SYMPLEKIN"/>
    <property type="match status" value="1"/>
</dbReference>
<dbReference type="InterPro" id="IPR016024">
    <property type="entry name" value="ARM-type_fold"/>
</dbReference>
<accession>A0A7G2C6H4</accession>
<dbReference type="InterPro" id="IPR022075">
    <property type="entry name" value="Symplekin_C"/>
</dbReference>
<dbReference type="InterPro" id="IPR021850">
    <property type="entry name" value="Symplekin/Pta1"/>
</dbReference>
<dbReference type="EMBL" id="LR877146">
    <property type="protein sequence ID" value="CAD2213552.1"/>
    <property type="molecule type" value="Genomic_DNA"/>
</dbReference>
<dbReference type="PANTHER" id="PTHR15245">
    <property type="entry name" value="SYMPLEKIN-RELATED"/>
    <property type="match status" value="1"/>
</dbReference>
<dbReference type="GO" id="GO:0005847">
    <property type="term" value="C:mRNA cleavage and polyadenylation specificity factor complex"/>
    <property type="evidence" value="ECO:0007669"/>
    <property type="project" value="TreeGrafter"/>
</dbReference>
<evidence type="ECO:0000313" key="3">
    <source>
        <dbReference type="EMBL" id="CAD2213552.1"/>
    </source>
</evidence>
<dbReference type="VEuPathDB" id="TriTrypDB:ADEAN_000099500"/>
<sequence>MSSSFTSDVVKATELDWSLVEAEFKSIQSVAALRETLSKVVDCYSEVTEPEQQVSLMRGLSMLLSSVERDGGKHVEGEDLLLLAMFFEELTTVSQSVLLRYYCRCVVSLYRIAVPILLQAGSKSEEQEETDASLREVLTSLRGMLGKRLTSTVKAISGPSLQIQALGCLTEIFKIYARQIRNSPSAAEDAKNVGTLFIEPLEFYLECARGGSAGGVRGSVLVASSLLTRVEELVWILAPSKASAELDALHSECYQDLLNSVLAVLLKYITDQQHKGVGQSGAGAEGGAGDVFREYSVQLSLQRLLSTALFLFPNYGAADVGTPPWSSLKSGLLSAVNFFGGVTPVTQSPLEEKEPTSSASEENPWRTDGAVLPCTCVIPVKEEHVTTIENEEELERLDDNELLLIGDDKGALLKTTFGLVSPRILVDMVMNSVARLPLGISVDGIRQFHLEGLQHMQFLSAKRAQREEYERARLIEREGIEAFSPSELITQVKNTGTVHQQGMQLLRRPSSRAYLQKCAFLSVLHSYPFLDGEGEARIRATQALVARCLVQLPSTLFDGCVDQVFLLFSSELATLKENSVNCMEVVSKSSSYYQLLLQILFMSFASLAPFEERTSELSLQLQSEDSPAASLTFQVEAKVDIENPVAFLQEKDTSQPSYSGKKRTREEADAEPSGVFNFANDTRAAPSNYSYILCRLLELLYESQSIALLADLLVQAPGLPRYVWNYIFRHFCLPPDRCKVGMLLLKYLAVHREVYRVCAINLLVHLSVSSNELARRCAIVTINSLLQMKTGQRGANVIDSETERLLLHYAKNHMTVIPNYVPSKKNEHGEEIGPEQLVLDATDKCNRQFGLFLMLCVRNPKELFVALMDTYVQCVEQNNVVMTSVLPENGDVKRMTQRLLEMDPQGFATTVMPILVRYSKKGSLLVQSMLWSICDTLRELAKTVPIAELSKIASVIVENAKSMYKNATIKTGSFSVPDIRFLAPFLGFLPKEELRSTYLVSLLYFIQVQLQFKGDKSTLPIQTQSYILSPSELNTFMVKAVKEIVVKCSIPFQDKVPRGMSHYEWFVYLHCKPQELLTDPSVVSGSMPPISATTIRTVVSLCLQLTKSFNQATTEKLYDWATVERAIRTIVSTTPVPSQLMATVIIATDMFVKMNLPEFVRSMVQHVLMPLVRQAVYDTDPEGLWMGVLVFCENYYHECSAFLIDLPDVVLTKALRERRRLRELFTEEHGNNAMFARILGNL</sequence>
<evidence type="ECO:0000313" key="4">
    <source>
        <dbReference type="Proteomes" id="UP000515908"/>
    </source>
</evidence>
<proteinExistence type="predicted"/>
<protein>
    <submittedName>
        <fullName evidence="3">Symplekin tight junction protein C terminal, putative</fullName>
    </submittedName>
</protein>